<dbReference type="Pfam" id="PF08202">
    <property type="entry name" value="MIS13"/>
    <property type="match status" value="1"/>
</dbReference>
<protein>
    <recommendedName>
        <fullName evidence="5">Kinetochore protein mis13</fullName>
    </recommendedName>
</protein>
<keyword evidence="1" id="KW-0175">Coiled coil</keyword>
<evidence type="ECO:0000313" key="4">
    <source>
        <dbReference type="Proteomes" id="UP000193922"/>
    </source>
</evidence>
<accession>A0A1Y1W6V4</accession>
<evidence type="ECO:0008006" key="5">
    <source>
        <dbReference type="Google" id="ProtNLM"/>
    </source>
</evidence>
<dbReference type="PANTHER" id="PTHR14778:SF2">
    <property type="entry name" value="KINETOCHORE-ASSOCIATED PROTEIN DSN1 HOMOLOG"/>
    <property type="match status" value="1"/>
</dbReference>
<dbReference type="Proteomes" id="UP000193922">
    <property type="component" value="Unassembled WGS sequence"/>
</dbReference>
<feature type="region of interest" description="Disordered" evidence="2">
    <location>
        <begin position="96"/>
        <end position="184"/>
    </location>
</feature>
<feature type="coiled-coil region" evidence="1">
    <location>
        <begin position="384"/>
        <end position="411"/>
    </location>
</feature>
<evidence type="ECO:0000256" key="1">
    <source>
        <dbReference type="SAM" id="Coils"/>
    </source>
</evidence>
<feature type="compositionally biased region" description="Basic residues" evidence="2">
    <location>
        <begin position="154"/>
        <end position="177"/>
    </location>
</feature>
<feature type="coiled-coil region" evidence="1">
    <location>
        <begin position="289"/>
        <end position="316"/>
    </location>
</feature>
<feature type="compositionally biased region" description="Polar residues" evidence="2">
    <location>
        <begin position="116"/>
        <end position="127"/>
    </location>
</feature>
<gene>
    <name evidence="3" type="ORF">DL89DRAFT_172145</name>
</gene>
<dbReference type="GO" id="GO:0007059">
    <property type="term" value="P:chromosome segregation"/>
    <property type="evidence" value="ECO:0007669"/>
    <property type="project" value="InterPro"/>
</dbReference>
<evidence type="ECO:0000313" key="3">
    <source>
        <dbReference type="EMBL" id="ORX69152.1"/>
    </source>
</evidence>
<comment type="caution">
    <text evidence="3">The sequence shown here is derived from an EMBL/GenBank/DDBJ whole genome shotgun (WGS) entry which is preliminary data.</text>
</comment>
<dbReference type="AlphaFoldDB" id="A0A1Y1W6V4"/>
<name>A0A1Y1W6V4_9FUNG</name>
<dbReference type="RefSeq" id="XP_040742884.1">
    <property type="nucleotide sequence ID" value="XM_040883806.1"/>
</dbReference>
<feature type="compositionally biased region" description="Basic residues" evidence="2">
    <location>
        <begin position="130"/>
        <end position="142"/>
    </location>
</feature>
<proteinExistence type="predicted"/>
<dbReference type="InterPro" id="IPR013218">
    <property type="entry name" value="Dsn1/Mis13"/>
</dbReference>
<evidence type="ECO:0000256" key="2">
    <source>
        <dbReference type="SAM" id="MobiDB-lite"/>
    </source>
</evidence>
<dbReference type="GeneID" id="63800454"/>
<dbReference type="GO" id="GO:0051301">
    <property type="term" value="P:cell division"/>
    <property type="evidence" value="ECO:0007669"/>
    <property type="project" value="InterPro"/>
</dbReference>
<reference evidence="3 4" key="1">
    <citation type="submission" date="2016-07" db="EMBL/GenBank/DDBJ databases">
        <title>Pervasive Adenine N6-methylation of Active Genes in Fungi.</title>
        <authorList>
            <consortium name="DOE Joint Genome Institute"/>
            <person name="Mondo S.J."/>
            <person name="Dannebaum R.O."/>
            <person name="Kuo R.C."/>
            <person name="Labutti K."/>
            <person name="Haridas S."/>
            <person name="Kuo A."/>
            <person name="Salamov A."/>
            <person name="Ahrendt S.R."/>
            <person name="Lipzen A."/>
            <person name="Sullivan W."/>
            <person name="Andreopoulos W.B."/>
            <person name="Clum A."/>
            <person name="Lindquist E."/>
            <person name="Daum C."/>
            <person name="Ramamoorthy G.K."/>
            <person name="Gryganskyi A."/>
            <person name="Culley D."/>
            <person name="Magnuson J.K."/>
            <person name="James T.Y."/>
            <person name="O'Malley M.A."/>
            <person name="Stajich J.E."/>
            <person name="Spatafora J.W."/>
            <person name="Visel A."/>
            <person name="Grigoriev I.V."/>
        </authorList>
    </citation>
    <scope>NUCLEOTIDE SEQUENCE [LARGE SCALE GENOMIC DNA]</scope>
    <source>
        <strain evidence="3 4">ATCC 12442</strain>
    </source>
</reference>
<organism evidence="3 4">
    <name type="scientific">Linderina pennispora</name>
    <dbReference type="NCBI Taxonomy" id="61395"/>
    <lineage>
        <taxon>Eukaryota</taxon>
        <taxon>Fungi</taxon>
        <taxon>Fungi incertae sedis</taxon>
        <taxon>Zoopagomycota</taxon>
        <taxon>Kickxellomycotina</taxon>
        <taxon>Kickxellomycetes</taxon>
        <taxon>Kickxellales</taxon>
        <taxon>Kickxellaceae</taxon>
        <taxon>Linderina</taxon>
    </lineage>
</organism>
<dbReference type="EMBL" id="MCFD01000008">
    <property type="protein sequence ID" value="ORX69152.1"/>
    <property type="molecule type" value="Genomic_DNA"/>
</dbReference>
<dbReference type="PANTHER" id="PTHR14778">
    <property type="entry name" value="KINETOCHORE-ASSOCIATED PROTEIN DSN1 HOMOLOG"/>
    <property type="match status" value="1"/>
</dbReference>
<dbReference type="STRING" id="61395.A0A1Y1W6V4"/>
<dbReference type="OrthoDB" id="10249039at2759"/>
<sequence length="423" mass="46670">MTTDLYFVRGAAPTATPRVVRAAGQTPRSRVPVGKLALSMKRPVDVNSAGRLHFPEAKRRLTSAIASASRVGASSQTSEGTKDLFVDEIVSVPVRKPTQPTPLIPRTRNRLFEPSTPATDATPAQNGSVSRRRRSSYTRHRASGMGDDGDDSRSRRKSARKSTLGRRRSTFSMRGKRASSIGGGFKALPHDSVDSADLYRHISPELPEPIRLRQLLAWCSMRLAPKTPWLEDLPEPAQNLLSNALKEAVDEVHSAFQKGEIVTSWYHRPVNTDDMADQGDVELQPHPENISNQRAKEELLARIAKLKAEDDSWVEERNRACAEHAEAIDRLPSSVRSLSPSTARSASTKQQPVIEPINRVSTTTDWAAVDQVPEAAKYVEESSTDVIKSEIVAAEEQMDRATKEIELQLDAFHIDMHPVQGAA</sequence>
<keyword evidence="4" id="KW-1185">Reference proteome</keyword>
<dbReference type="GO" id="GO:0000444">
    <property type="term" value="C:MIS12/MIND type complex"/>
    <property type="evidence" value="ECO:0007669"/>
    <property type="project" value="InterPro"/>
</dbReference>